<comment type="caution">
    <text evidence="1">The sequence shown here is derived from an EMBL/GenBank/DDBJ whole genome shotgun (WGS) entry which is preliminary data.</text>
</comment>
<dbReference type="AlphaFoldDB" id="N8YC87"/>
<proteinExistence type="predicted"/>
<name>N8YC87_9GAMM</name>
<reference evidence="1 2" key="1">
    <citation type="submission" date="2013-02" db="EMBL/GenBank/DDBJ databases">
        <title>The Genome Sequence of Acinetobacter gerneri CIP 107464.</title>
        <authorList>
            <consortium name="The Broad Institute Genome Sequencing Platform"/>
            <consortium name="The Broad Institute Genome Sequencing Center for Infectious Disease"/>
            <person name="Cerqueira G."/>
            <person name="Feldgarden M."/>
            <person name="Courvalin P."/>
            <person name="Perichon B."/>
            <person name="Grillot-Courvalin C."/>
            <person name="Clermont D."/>
            <person name="Rocha E."/>
            <person name="Yoon E.-J."/>
            <person name="Nemec A."/>
            <person name="Walker B."/>
            <person name="Young S.K."/>
            <person name="Zeng Q."/>
            <person name="Gargeya S."/>
            <person name="Fitzgerald M."/>
            <person name="Haas B."/>
            <person name="Abouelleil A."/>
            <person name="Alvarado L."/>
            <person name="Arachchi H.M."/>
            <person name="Berlin A.M."/>
            <person name="Chapman S.B."/>
            <person name="Dewar J."/>
            <person name="Goldberg J."/>
            <person name="Griggs A."/>
            <person name="Gujja S."/>
            <person name="Hansen M."/>
            <person name="Howarth C."/>
            <person name="Imamovic A."/>
            <person name="Larimer J."/>
            <person name="McCowan C."/>
            <person name="Murphy C."/>
            <person name="Neiman D."/>
            <person name="Pearson M."/>
            <person name="Priest M."/>
            <person name="Roberts A."/>
            <person name="Saif S."/>
            <person name="Shea T."/>
            <person name="Sisk P."/>
            <person name="Sykes S."/>
            <person name="Wortman J."/>
            <person name="Nusbaum C."/>
            <person name="Birren B."/>
        </authorList>
    </citation>
    <scope>NUCLEOTIDE SEQUENCE [LARGE SCALE GENOMIC DNA]</scope>
    <source>
        <strain evidence="1 2">CIP 107464</strain>
    </source>
</reference>
<accession>N8YC87</accession>
<dbReference type="Proteomes" id="UP000013117">
    <property type="component" value="Unassembled WGS sequence"/>
</dbReference>
<evidence type="ECO:0000313" key="1">
    <source>
        <dbReference type="EMBL" id="ENV34382.1"/>
    </source>
</evidence>
<dbReference type="HOGENOM" id="CLU_3408403_0_0_6"/>
<keyword evidence="2" id="KW-1185">Reference proteome</keyword>
<dbReference type="EMBL" id="APPN01000058">
    <property type="protein sequence ID" value="ENV34382.1"/>
    <property type="molecule type" value="Genomic_DNA"/>
</dbReference>
<gene>
    <name evidence="1" type="ORF">F960_01449</name>
</gene>
<sequence>MHAYATVSELKNKIPKPFKIILPDNFIGI</sequence>
<organism evidence="1 2">
    <name type="scientific">Acinetobacter gerneri DSM 14967 = CIP 107464 = MTCC 9824</name>
    <dbReference type="NCBI Taxonomy" id="1120926"/>
    <lineage>
        <taxon>Bacteria</taxon>
        <taxon>Pseudomonadati</taxon>
        <taxon>Pseudomonadota</taxon>
        <taxon>Gammaproteobacteria</taxon>
        <taxon>Moraxellales</taxon>
        <taxon>Moraxellaceae</taxon>
        <taxon>Acinetobacter</taxon>
    </lineage>
</organism>
<protein>
    <submittedName>
        <fullName evidence="1">Uncharacterized protein</fullName>
    </submittedName>
</protein>
<evidence type="ECO:0000313" key="2">
    <source>
        <dbReference type="Proteomes" id="UP000013117"/>
    </source>
</evidence>